<reference evidence="1" key="1">
    <citation type="submission" date="2023-04" db="EMBL/GenBank/DDBJ databases">
        <title>Draft Genome sequencing of Naganishia species isolated from polar environments using Oxford Nanopore Technology.</title>
        <authorList>
            <person name="Leo P."/>
            <person name="Venkateswaran K."/>
        </authorList>
    </citation>
    <scope>NUCLEOTIDE SEQUENCE</scope>
    <source>
        <strain evidence="1">DBVPG 5303</strain>
    </source>
</reference>
<organism evidence="1 2">
    <name type="scientific">Naganishia onofrii</name>
    <dbReference type="NCBI Taxonomy" id="1851511"/>
    <lineage>
        <taxon>Eukaryota</taxon>
        <taxon>Fungi</taxon>
        <taxon>Dikarya</taxon>
        <taxon>Basidiomycota</taxon>
        <taxon>Agaricomycotina</taxon>
        <taxon>Tremellomycetes</taxon>
        <taxon>Filobasidiales</taxon>
        <taxon>Filobasidiaceae</taxon>
        <taxon>Naganishia</taxon>
    </lineage>
</organism>
<proteinExistence type="predicted"/>
<dbReference type="EMBL" id="JASBWV010000020">
    <property type="protein sequence ID" value="KAJ9120475.1"/>
    <property type="molecule type" value="Genomic_DNA"/>
</dbReference>
<keyword evidence="2" id="KW-1185">Reference proteome</keyword>
<name>A0ACC2X8V9_9TREE</name>
<dbReference type="Proteomes" id="UP001234202">
    <property type="component" value="Unassembled WGS sequence"/>
</dbReference>
<comment type="caution">
    <text evidence="1">The sequence shown here is derived from an EMBL/GenBank/DDBJ whole genome shotgun (WGS) entry which is preliminary data.</text>
</comment>
<sequence>MAHPGCTQSETLLPQWKESKAGHVVQHMAGLALMRKLQPLVRGSTQGLHLSRALSFTPAPPTEQDPQQGLVQTPVVFDSNRFPIEPRAPTPGLLRNLDVGKMRRAFAEDHIRCQLGMLTENLKHGEWSLETRHRLVNDLIDSVPTDVLDFEIESPRVGWKIYQGGKEAPGPDTVIEWVFGWPLEGTSEEANVEGADSKSTMKAKIIAGLQSANLLRDA</sequence>
<gene>
    <name evidence="1" type="ORF">QFC24_005148</name>
</gene>
<evidence type="ECO:0000313" key="2">
    <source>
        <dbReference type="Proteomes" id="UP001234202"/>
    </source>
</evidence>
<protein>
    <submittedName>
        <fullName evidence="1">Uncharacterized protein</fullName>
    </submittedName>
</protein>
<accession>A0ACC2X8V9</accession>
<evidence type="ECO:0000313" key="1">
    <source>
        <dbReference type="EMBL" id="KAJ9120475.1"/>
    </source>
</evidence>